<dbReference type="Gene3D" id="3.30.700.10">
    <property type="entry name" value="Glycoprotein, Type 4 Pilin"/>
    <property type="match status" value="1"/>
</dbReference>
<dbReference type="InterPro" id="IPR045584">
    <property type="entry name" value="Pilin-like"/>
</dbReference>
<comment type="caution">
    <text evidence="2">The sequence shown here is derived from an EMBL/GenBank/DDBJ whole genome shotgun (WGS) entry which is preliminary data.</text>
</comment>
<keyword evidence="1" id="KW-0812">Transmembrane</keyword>
<organism evidence="2 3">
    <name type="scientific">Geobacter soli</name>
    <dbReference type="NCBI Taxonomy" id="1510391"/>
    <lineage>
        <taxon>Bacteria</taxon>
        <taxon>Pseudomonadati</taxon>
        <taxon>Thermodesulfobacteriota</taxon>
        <taxon>Desulfuromonadia</taxon>
        <taxon>Geobacterales</taxon>
        <taxon>Geobacteraceae</taxon>
        <taxon>Geobacter</taxon>
    </lineage>
</organism>
<keyword evidence="3" id="KW-1185">Reference proteome</keyword>
<evidence type="ECO:0000313" key="2">
    <source>
        <dbReference type="EMBL" id="KIE44141.1"/>
    </source>
</evidence>
<dbReference type="Pfam" id="PF07963">
    <property type="entry name" value="N_methyl"/>
    <property type="match status" value="1"/>
</dbReference>
<protein>
    <submittedName>
        <fullName evidence="2">Pilus assembly protein PilE</fullName>
    </submittedName>
</protein>
<proteinExistence type="predicted"/>
<dbReference type="AlphaFoldDB" id="A0A0C1R0V6"/>
<feature type="transmembrane region" description="Helical" evidence="1">
    <location>
        <begin position="21"/>
        <end position="42"/>
    </location>
</feature>
<dbReference type="InterPro" id="IPR012902">
    <property type="entry name" value="N_methyl_site"/>
</dbReference>
<evidence type="ECO:0000313" key="3">
    <source>
        <dbReference type="Proteomes" id="UP000031433"/>
    </source>
</evidence>
<keyword evidence="1" id="KW-0472">Membrane</keyword>
<dbReference type="NCBIfam" id="TIGR02532">
    <property type="entry name" value="IV_pilin_GFxxxE"/>
    <property type="match status" value="1"/>
</dbReference>
<keyword evidence="1" id="KW-1133">Transmembrane helix</keyword>
<dbReference type="EMBL" id="JXBL01000001">
    <property type="protein sequence ID" value="KIE44141.1"/>
    <property type="molecule type" value="Genomic_DNA"/>
</dbReference>
<sequence length="196" mass="20977">MVNRTILPPGKGDRGAGGFTLLELLAVVAIICVLSVIAVPAFSSLYADCCLKAAVWEIKDLFKDAKLLSIQGKSCCIEFDPPRGRAMLYSGRGEDGQWGTGDEQFVREVRLSDKGGGLSFGYGERGPVLKPNKLTATDDGVAFTGNRFYSAEGVVGTGGGIYIQSATSGSAVAMIFNTSDFSCKLYHWDGSEWIRK</sequence>
<gene>
    <name evidence="2" type="ORF">SE37_04460</name>
</gene>
<dbReference type="Proteomes" id="UP000031433">
    <property type="component" value="Unassembled WGS sequence"/>
</dbReference>
<dbReference type="SUPFAM" id="SSF54523">
    <property type="entry name" value="Pili subunits"/>
    <property type="match status" value="1"/>
</dbReference>
<reference evidence="2 3" key="1">
    <citation type="submission" date="2015-01" db="EMBL/GenBank/DDBJ databases">
        <title>Genome sequence of the anaerobic bacterium Geobacter soli GSS01, a dissimilatory Fe(III) reducer from soil.</title>
        <authorList>
            <person name="Yang G."/>
            <person name="Zhou S."/>
        </authorList>
    </citation>
    <scope>NUCLEOTIDE SEQUENCE [LARGE SCALE GENOMIC DNA]</scope>
    <source>
        <strain evidence="2 3">GSS01</strain>
    </source>
</reference>
<name>A0A0C1R0V6_9BACT</name>
<evidence type="ECO:0000256" key="1">
    <source>
        <dbReference type="SAM" id="Phobius"/>
    </source>
</evidence>
<accession>A0A0C1R0V6</accession>